<dbReference type="PANTHER" id="PTHR11022:SF41">
    <property type="entry name" value="PEPTIDOGLYCAN-RECOGNITION PROTEIN LC-RELATED"/>
    <property type="match status" value="1"/>
</dbReference>
<dbReference type="SUPFAM" id="SSF55846">
    <property type="entry name" value="N-acetylmuramoyl-L-alanine amidase-like"/>
    <property type="match status" value="1"/>
</dbReference>
<dbReference type="AlphaFoldDB" id="A0AAN8JYR9"/>
<evidence type="ECO:0000313" key="6">
    <source>
        <dbReference type="EMBL" id="KAK6185077.1"/>
    </source>
</evidence>
<evidence type="ECO:0000313" key="7">
    <source>
        <dbReference type="Proteomes" id="UP001347796"/>
    </source>
</evidence>
<protein>
    <submittedName>
        <fullName evidence="6">Uncharacterized protein</fullName>
    </submittedName>
</protein>
<name>A0AAN8JYR9_PATCE</name>
<sequence>MGNFVLIGLTILYYVVAVNIPAVAGAGDSKCRSSRGKCQYTYIACSGGNFRRYLCSGPNNRQCCIKPISAGDSKCTSKGGNCQLTSLPCFEGNYRRDLCAGSYNRQCCLVTSTITSSGNNPTIVSRASWGARSTRLRNIRLPVRRVFIHHTVGSTCTSRESCSRVVRNTQNYHMNTRKYSDIGYSFLVGEDGRVYEGRGWNKQGAHTRGYNTRSIAIAFLGNFSNRQPNGAALTAAQDLIAYGVNNNKISPSYSLSGHRDANGANTACPGQALYNVIKTWPRYTSST</sequence>
<dbReference type="PANTHER" id="PTHR11022">
    <property type="entry name" value="PEPTIDOGLYCAN RECOGNITION PROTEIN"/>
    <property type="match status" value="1"/>
</dbReference>
<feature type="domain" description="N-acetylmuramoyl-L-alanine amidase" evidence="4">
    <location>
        <begin position="129"/>
        <end position="270"/>
    </location>
</feature>
<dbReference type="InterPro" id="IPR036505">
    <property type="entry name" value="Amidase/PGRP_sf"/>
</dbReference>
<evidence type="ECO:0000256" key="3">
    <source>
        <dbReference type="SAM" id="SignalP"/>
    </source>
</evidence>
<evidence type="ECO:0000259" key="4">
    <source>
        <dbReference type="SMART" id="SM00644"/>
    </source>
</evidence>
<dbReference type="SMART" id="SM00701">
    <property type="entry name" value="PGRP"/>
    <property type="match status" value="1"/>
</dbReference>
<keyword evidence="7" id="KW-1185">Reference proteome</keyword>
<feature type="domain" description="Peptidoglycan recognition protein family" evidence="5">
    <location>
        <begin position="121"/>
        <end position="262"/>
    </location>
</feature>
<dbReference type="Gene3D" id="3.40.80.10">
    <property type="entry name" value="Peptidoglycan recognition protein-like"/>
    <property type="match status" value="1"/>
</dbReference>
<evidence type="ECO:0000259" key="5">
    <source>
        <dbReference type="SMART" id="SM00701"/>
    </source>
</evidence>
<dbReference type="GO" id="GO:0002376">
    <property type="term" value="P:immune system process"/>
    <property type="evidence" value="ECO:0007669"/>
    <property type="project" value="UniProtKB-KW"/>
</dbReference>
<dbReference type="GO" id="GO:0008270">
    <property type="term" value="F:zinc ion binding"/>
    <property type="evidence" value="ECO:0007669"/>
    <property type="project" value="InterPro"/>
</dbReference>
<dbReference type="EMBL" id="JAZGQO010000006">
    <property type="protein sequence ID" value="KAK6185077.1"/>
    <property type="molecule type" value="Genomic_DNA"/>
</dbReference>
<evidence type="ECO:0000256" key="2">
    <source>
        <dbReference type="ARBA" id="ARBA00022859"/>
    </source>
</evidence>
<accession>A0AAN8JYR9</accession>
<dbReference type="GO" id="GO:0009253">
    <property type="term" value="P:peptidoglycan catabolic process"/>
    <property type="evidence" value="ECO:0007669"/>
    <property type="project" value="InterPro"/>
</dbReference>
<dbReference type="Pfam" id="PF01510">
    <property type="entry name" value="Amidase_2"/>
    <property type="match status" value="1"/>
</dbReference>
<keyword evidence="3" id="KW-0732">Signal</keyword>
<keyword evidence="2" id="KW-0391">Immunity</keyword>
<evidence type="ECO:0000256" key="1">
    <source>
        <dbReference type="ARBA" id="ARBA00007553"/>
    </source>
</evidence>
<comment type="similarity">
    <text evidence="1">Belongs to the N-acetylmuramoyl-L-alanine amidase 2 family.</text>
</comment>
<dbReference type="InterPro" id="IPR015510">
    <property type="entry name" value="PGRP"/>
</dbReference>
<dbReference type="FunFam" id="3.40.80.10:FF:000001">
    <property type="entry name" value="Peptidoglycan recognition protein 1"/>
    <property type="match status" value="1"/>
</dbReference>
<dbReference type="InterPro" id="IPR002502">
    <property type="entry name" value="Amidase_domain"/>
</dbReference>
<feature type="signal peptide" evidence="3">
    <location>
        <begin position="1"/>
        <end position="17"/>
    </location>
</feature>
<feature type="chain" id="PRO_5042992243" evidence="3">
    <location>
        <begin position="18"/>
        <end position="287"/>
    </location>
</feature>
<reference evidence="6 7" key="1">
    <citation type="submission" date="2024-01" db="EMBL/GenBank/DDBJ databases">
        <title>The genome of the rayed Mediterranean limpet Patella caerulea (Linnaeus, 1758).</title>
        <authorList>
            <person name="Anh-Thu Weber A."/>
            <person name="Halstead-Nussloch G."/>
        </authorList>
    </citation>
    <scope>NUCLEOTIDE SEQUENCE [LARGE SCALE GENOMIC DNA]</scope>
    <source>
        <strain evidence="6">AATW-2023a</strain>
        <tissue evidence="6">Whole specimen</tissue>
    </source>
</reference>
<comment type="caution">
    <text evidence="6">The sequence shown here is derived from an EMBL/GenBank/DDBJ whole genome shotgun (WGS) entry which is preliminary data.</text>
</comment>
<dbReference type="Proteomes" id="UP001347796">
    <property type="component" value="Unassembled WGS sequence"/>
</dbReference>
<dbReference type="SMART" id="SM00644">
    <property type="entry name" value="Ami_2"/>
    <property type="match status" value="1"/>
</dbReference>
<organism evidence="6 7">
    <name type="scientific">Patella caerulea</name>
    <name type="common">Rayed Mediterranean limpet</name>
    <dbReference type="NCBI Taxonomy" id="87958"/>
    <lineage>
        <taxon>Eukaryota</taxon>
        <taxon>Metazoa</taxon>
        <taxon>Spiralia</taxon>
        <taxon>Lophotrochozoa</taxon>
        <taxon>Mollusca</taxon>
        <taxon>Gastropoda</taxon>
        <taxon>Patellogastropoda</taxon>
        <taxon>Patelloidea</taxon>
        <taxon>Patellidae</taxon>
        <taxon>Patella</taxon>
    </lineage>
</organism>
<proteinExistence type="inferred from homology"/>
<gene>
    <name evidence="6" type="ORF">SNE40_007396</name>
</gene>
<dbReference type="InterPro" id="IPR006619">
    <property type="entry name" value="PGRP_domain_met/bac"/>
</dbReference>
<dbReference type="CDD" id="cd06583">
    <property type="entry name" value="PGRP"/>
    <property type="match status" value="1"/>
</dbReference>
<dbReference type="GO" id="GO:0008745">
    <property type="term" value="F:N-acetylmuramoyl-L-alanine amidase activity"/>
    <property type="evidence" value="ECO:0007669"/>
    <property type="project" value="InterPro"/>
</dbReference>